<dbReference type="SMART" id="SM00793">
    <property type="entry name" value="AgrB"/>
    <property type="match status" value="1"/>
</dbReference>
<dbReference type="HOGENOM" id="CLU_098969_0_1_9"/>
<evidence type="ECO:0000256" key="8">
    <source>
        <dbReference type="SAM" id="Phobius"/>
    </source>
</evidence>
<feature type="transmembrane region" description="Helical" evidence="8">
    <location>
        <begin position="81"/>
        <end position="102"/>
    </location>
</feature>
<reference evidence="9 10" key="1">
    <citation type="journal article" date="2013" name="Genome Announc.">
        <title>Draft Genome Sequence of the Hydrogen- and Ethanol-Producing Bacterium Clostridium intestinale Strain URNW.</title>
        <authorList>
            <person name="Lal S."/>
            <person name="Ramachandran U."/>
            <person name="Zhang X."/>
            <person name="Sparling R."/>
            <person name="Levin D.B."/>
        </authorList>
    </citation>
    <scope>NUCLEOTIDE SEQUENCE [LARGE SCALE GENOMIC DNA]</scope>
    <source>
        <strain evidence="9 10">URNW</strain>
    </source>
</reference>
<evidence type="ECO:0000256" key="7">
    <source>
        <dbReference type="ARBA" id="ARBA00023136"/>
    </source>
</evidence>
<protein>
    <submittedName>
        <fullName evidence="9">Putative accessory gene regulator protein B</fullName>
    </submittedName>
</protein>
<evidence type="ECO:0000256" key="5">
    <source>
        <dbReference type="ARBA" id="ARBA00022801"/>
    </source>
</evidence>
<dbReference type="GO" id="GO:0008233">
    <property type="term" value="F:peptidase activity"/>
    <property type="evidence" value="ECO:0007669"/>
    <property type="project" value="UniProtKB-KW"/>
</dbReference>
<dbReference type="PATRIC" id="fig|1294142.3.peg.768"/>
<dbReference type="EMBL" id="APJA01000009">
    <property type="protein sequence ID" value="ERK31816.1"/>
    <property type="molecule type" value="Genomic_DNA"/>
</dbReference>
<evidence type="ECO:0000313" key="9">
    <source>
        <dbReference type="EMBL" id="ERK31816.1"/>
    </source>
</evidence>
<dbReference type="GO" id="GO:0016020">
    <property type="term" value="C:membrane"/>
    <property type="evidence" value="ECO:0007669"/>
    <property type="project" value="InterPro"/>
</dbReference>
<evidence type="ECO:0000256" key="6">
    <source>
        <dbReference type="ARBA" id="ARBA00022989"/>
    </source>
</evidence>
<keyword evidence="10" id="KW-1185">Reference proteome</keyword>
<feature type="transmembrane region" description="Helical" evidence="8">
    <location>
        <begin position="37"/>
        <end position="60"/>
    </location>
</feature>
<keyword evidence="5" id="KW-0378">Hydrolase</keyword>
<evidence type="ECO:0000313" key="10">
    <source>
        <dbReference type="Proteomes" id="UP000016721"/>
    </source>
</evidence>
<keyword evidence="7 8" id="KW-0472">Membrane</keyword>
<dbReference type="InterPro" id="IPR006741">
    <property type="entry name" value="AgrB"/>
</dbReference>
<feature type="transmembrane region" description="Helical" evidence="8">
    <location>
        <begin position="176"/>
        <end position="195"/>
    </location>
</feature>
<dbReference type="Proteomes" id="UP000016721">
    <property type="component" value="Unassembled WGS sequence"/>
</dbReference>
<dbReference type="AlphaFoldDB" id="U2NSG9"/>
<accession>U2NSG9</accession>
<name>U2NSG9_9CLOT</name>
<keyword evidence="6 8" id="KW-1133">Transmembrane helix</keyword>
<keyword evidence="3" id="KW-0645">Protease</keyword>
<dbReference type="eggNOG" id="COG4512">
    <property type="taxonomic scope" value="Bacteria"/>
</dbReference>
<keyword evidence="2" id="KW-0673">Quorum sensing</keyword>
<dbReference type="GO" id="GO:0006508">
    <property type="term" value="P:proteolysis"/>
    <property type="evidence" value="ECO:0007669"/>
    <property type="project" value="UniProtKB-KW"/>
</dbReference>
<dbReference type="GO" id="GO:0009372">
    <property type="term" value="P:quorum sensing"/>
    <property type="evidence" value="ECO:0007669"/>
    <property type="project" value="UniProtKB-KW"/>
</dbReference>
<dbReference type="STRING" id="1294142.CINTURNW_0772"/>
<organism evidence="9 10">
    <name type="scientific">Clostridium intestinale URNW</name>
    <dbReference type="NCBI Taxonomy" id="1294142"/>
    <lineage>
        <taxon>Bacteria</taxon>
        <taxon>Bacillati</taxon>
        <taxon>Bacillota</taxon>
        <taxon>Clostridia</taxon>
        <taxon>Eubacteriales</taxon>
        <taxon>Clostridiaceae</taxon>
        <taxon>Clostridium</taxon>
    </lineage>
</organism>
<dbReference type="RefSeq" id="WP_021800818.1">
    <property type="nucleotide sequence ID" value="NZ_KI273145.1"/>
</dbReference>
<feature type="transmembrane region" description="Helical" evidence="8">
    <location>
        <begin position="108"/>
        <end position="128"/>
    </location>
</feature>
<gene>
    <name evidence="9" type="ORF">CINTURNW_0772</name>
</gene>
<evidence type="ECO:0000256" key="1">
    <source>
        <dbReference type="ARBA" id="ARBA00022475"/>
    </source>
</evidence>
<sequence length="218" mass="24680">MEKLVNSFAEYLAIELSLNKDKKDVVAYGMFTLLQTILSILLVLLLGIIFKCAVEALIISSTTSILRKYSGGVHASTPERCIILGAILCLSKTLIVVHLIYPSTRLELLVTLGILTFIYSYYTVIKLAPVDSSKKPIRTIKKRKRMKKYSIATLNMYGIISLVLSLIYMYTGDRKLVIYILCIYIGIAWQVFTLTNKGELIFSKIDKIINKVLESRRK</sequence>
<evidence type="ECO:0000256" key="2">
    <source>
        <dbReference type="ARBA" id="ARBA00022654"/>
    </source>
</evidence>
<evidence type="ECO:0000256" key="3">
    <source>
        <dbReference type="ARBA" id="ARBA00022670"/>
    </source>
</evidence>
<comment type="caution">
    <text evidence="9">The sequence shown here is derived from an EMBL/GenBank/DDBJ whole genome shotgun (WGS) entry which is preliminary data.</text>
</comment>
<proteinExistence type="predicted"/>
<dbReference type="OrthoDB" id="2854767at2"/>
<feature type="transmembrane region" description="Helical" evidence="8">
    <location>
        <begin position="149"/>
        <end position="170"/>
    </location>
</feature>
<keyword evidence="4 8" id="KW-0812">Transmembrane</keyword>
<evidence type="ECO:0000256" key="4">
    <source>
        <dbReference type="ARBA" id="ARBA00022692"/>
    </source>
</evidence>
<dbReference type="Pfam" id="PF04647">
    <property type="entry name" value="AgrB"/>
    <property type="match status" value="1"/>
</dbReference>
<keyword evidence="1" id="KW-1003">Cell membrane</keyword>